<organism evidence="1">
    <name type="scientific">Lepeophtheirus salmonis</name>
    <name type="common">Salmon louse</name>
    <name type="synonym">Caligus salmonis</name>
    <dbReference type="NCBI Taxonomy" id="72036"/>
    <lineage>
        <taxon>Eukaryota</taxon>
        <taxon>Metazoa</taxon>
        <taxon>Ecdysozoa</taxon>
        <taxon>Arthropoda</taxon>
        <taxon>Crustacea</taxon>
        <taxon>Multicrustacea</taxon>
        <taxon>Hexanauplia</taxon>
        <taxon>Copepoda</taxon>
        <taxon>Siphonostomatoida</taxon>
        <taxon>Caligidae</taxon>
        <taxon>Lepeophtheirus</taxon>
    </lineage>
</organism>
<accession>A0A0K2SXE1</accession>
<name>A0A0K2SXE1_LEPSM</name>
<reference evidence="1" key="1">
    <citation type="submission" date="2014-05" db="EMBL/GenBank/DDBJ databases">
        <authorList>
            <person name="Chronopoulou M."/>
        </authorList>
    </citation>
    <scope>NUCLEOTIDE SEQUENCE</scope>
    <source>
        <tissue evidence="1">Whole organism</tissue>
    </source>
</reference>
<dbReference type="EMBL" id="HACA01000681">
    <property type="protein sequence ID" value="CDW18042.1"/>
    <property type="molecule type" value="Transcribed_RNA"/>
</dbReference>
<proteinExistence type="predicted"/>
<sequence length="11" mass="1302">MVDLMGFFVKD</sequence>
<evidence type="ECO:0000313" key="1">
    <source>
        <dbReference type="EMBL" id="CDW18042.1"/>
    </source>
</evidence>
<protein>
    <submittedName>
        <fullName evidence="1">Uncharacterized protein</fullName>
    </submittedName>
</protein>